<dbReference type="Pfam" id="PF03993">
    <property type="entry name" value="DUF349"/>
    <property type="match status" value="5"/>
</dbReference>
<dbReference type="EMBL" id="JABTCG010000001">
    <property type="protein sequence ID" value="MBD0849983.1"/>
    <property type="molecule type" value="Genomic_DNA"/>
</dbReference>
<feature type="compositionally biased region" description="Basic and acidic residues" evidence="2">
    <location>
        <begin position="48"/>
        <end position="59"/>
    </location>
</feature>
<feature type="compositionally biased region" description="Basic and acidic residues" evidence="2">
    <location>
        <begin position="68"/>
        <end position="86"/>
    </location>
</feature>
<accession>A0ABR7V8H9</accession>
<dbReference type="InterPro" id="IPR007139">
    <property type="entry name" value="DUF349"/>
</dbReference>
<dbReference type="RefSeq" id="WP_188313078.1">
    <property type="nucleotide sequence ID" value="NZ_JABTCG010000001.1"/>
</dbReference>
<proteinExistence type="predicted"/>
<dbReference type="Proteomes" id="UP000598350">
    <property type="component" value="Unassembled WGS sequence"/>
</dbReference>
<comment type="caution">
    <text evidence="3">The sequence shown here is derived from an EMBL/GenBank/DDBJ whole genome shotgun (WGS) entry which is preliminary data.</text>
</comment>
<feature type="region of interest" description="Disordered" evidence="2">
    <location>
        <begin position="1"/>
        <end position="131"/>
    </location>
</feature>
<reference evidence="3 4" key="1">
    <citation type="submission" date="2020-05" db="EMBL/GenBank/DDBJ databases">
        <title>The draft genome sequence of Maribacter arenosus CAU 1321.</title>
        <authorList>
            <person name="Mu L."/>
        </authorList>
    </citation>
    <scope>NUCLEOTIDE SEQUENCE [LARGE SCALE GENOMIC DNA]</scope>
    <source>
        <strain evidence="3 4">CAU 1321</strain>
    </source>
</reference>
<feature type="coiled-coil region" evidence="1">
    <location>
        <begin position="665"/>
        <end position="726"/>
    </location>
</feature>
<keyword evidence="4" id="KW-1185">Reference proteome</keyword>
<evidence type="ECO:0000256" key="1">
    <source>
        <dbReference type="SAM" id="Coils"/>
    </source>
</evidence>
<gene>
    <name evidence="3" type="ORF">HPE63_04810</name>
</gene>
<name>A0ABR7V8H9_9FLAO</name>
<organism evidence="3 4">
    <name type="scientific">Maribacter arenosus</name>
    <dbReference type="NCBI Taxonomy" id="1854708"/>
    <lineage>
        <taxon>Bacteria</taxon>
        <taxon>Pseudomonadati</taxon>
        <taxon>Bacteroidota</taxon>
        <taxon>Flavobacteriia</taxon>
        <taxon>Flavobacteriales</taxon>
        <taxon>Flavobacteriaceae</taxon>
        <taxon>Maribacter</taxon>
    </lineage>
</organism>
<sequence length="746" mass="87791">MQEEKDQELQETVGGENYSETTENTSEKSTENTTENSNSDDAPGPLDTKSEKETSELITKKKASKPVSKKDTSEAAPEKETSELISKKKASKPVSKKEITEPVSEEDTSEPAAEKETSEIATKKKTEEKEDAVLEEIDESNAEDAEDQDNHHRHHIPILDYHAMSMENLVGELQRLVKNEKVQAIRKHVDGIKYEFDLKFEEFIEEKKEDFINNGGHELDFKYNSVSKRQFNEVYSEYREKRNQYYKSLENSLKENLANRLSIIEELKSLVNVEEDINTTYKHFKEVQEKWRNAGPVPRNHYNDVWRTYHHHIEIFYDFLHINRELRDLDFKHNLEEKIKLVEQAEALEKEEDLNKAFRELQTLHKIWKEDIGPVDKEHREEIWERFSKATKVLHQRRQDYYNDLDKTYEKNLIKKKEIISAIQDIAGSIANNHKALQQQIKQIESLRDAFFKAGKVPQKVNEQTWAGFKEAVRSFNRGKNGYYKNLKKEQQENLDKKRELLDLAISLKDSEEWDKTTSEMKRIQSEWKKIGHVPRKYSDKIWKEFKGACNHYFDRLHALKNEAHKDEMENFDKKNACLERLKAFELSGKRDKDLASIKSFIEEWKMYGRVPFNKKNINQKFNIILDAIFKKLDVSRQESELLKYGNKIQQLANTENDRAIANERSFIRKKIDESKNDIRQLENNLQFFSNASEDNPLVQDVIKKVQKQKEALDGWKAKLKKLNIMQHHLEKGEDDEPSAGTSEEE</sequence>
<protein>
    <submittedName>
        <fullName evidence="3">DUF349 domain-containing protein</fullName>
    </submittedName>
</protein>
<keyword evidence="1" id="KW-0175">Coiled coil</keyword>
<evidence type="ECO:0000313" key="3">
    <source>
        <dbReference type="EMBL" id="MBD0849983.1"/>
    </source>
</evidence>
<feature type="compositionally biased region" description="Basic and acidic residues" evidence="2">
    <location>
        <begin position="112"/>
        <end position="131"/>
    </location>
</feature>
<evidence type="ECO:0000256" key="2">
    <source>
        <dbReference type="SAM" id="MobiDB-lite"/>
    </source>
</evidence>
<evidence type="ECO:0000313" key="4">
    <source>
        <dbReference type="Proteomes" id="UP000598350"/>
    </source>
</evidence>